<accession>A0ABD7N8A0</accession>
<evidence type="ECO:0008006" key="3">
    <source>
        <dbReference type="Google" id="ProtNLM"/>
    </source>
</evidence>
<sequence length="68" mass="7569">MKKIKINKIKIGQAVTIRTHDGKTFRGILTDRSDWLVGCPVVKAEGKNYGIGYDAEIVGVPKEKNNVR</sequence>
<proteinExistence type="predicted"/>
<dbReference type="RefSeq" id="WP_114260782.1">
    <property type="nucleotide sequence ID" value="NZ_UFBM01000049.1"/>
</dbReference>
<comment type="caution">
    <text evidence="1">The sequence shown here is derived from an EMBL/GenBank/DDBJ whole genome shotgun (WGS) entry which is preliminary data.</text>
</comment>
<dbReference type="AlphaFoldDB" id="A0ABD7N8A0"/>
<evidence type="ECO:0000313" key="1">
    <source>
        <dbReference type="EMBL" id="SSG05944.1"/>
    </source>
</evidence>
<organism evidence="1 2">
    <name type="scientific">Klebsiella quasipneumoniae</name>
    <dbReference type="NCBI Taxonomy" id="1463165"/>
    <lineage>
        <taxon>Bacteria</taxon>
        <taxon>Pseudomonadati</taxon>
        <taxon>Pseudomonadota</taxon>
        <taxon>Gammaproteobacteria</taxon>
        <taxon>Enterobacterales</taxon>
        <taxon>Enterobacteriaceae</taxon>
        <taxon>Klebsiella/Raoultella group</taxon>
        <taxon>Klebsiella</taxon>
        <taxon>Klebsiella pneumoniae complex</taxon>
    </lineage>
</organism>
<evidence type="ECO:0000313" key="2">
    <source>
        <dbReference type="Proteomes" id="UP000252079"/>
    </source>
</evidence>
<name>A0ABD7N8A0_9ENTR</name>
<protein>
    <recommendedName>
        <fullName evidence="3">Phage protein</fullName>
    </recommendedName>
</protein>
<reference evidence="1 2" key="1">
    <citation type="submission" date="2018-07" db="EMBL/GenBank/DDBJ databases">
        <authorList>
            <consortium name="Pathogen Informatics"/>
        </authorList>
    </citation>
    <scope>NUCLEOTIDE SEQUENCE [LARGE SCALE GENOMIC DNA]</scope>
    <source>
        <strain evidence="1 2">4300STDY6636950</strain>
    </source>
</reference>
<dbReference type="EMBL" id="UFBM01000049">
    <property type="protein sequence ID" value="SSG05944.1"/>
    <property type="molecule type" value="Genomic_DNA"/>
</dbReference>
<dbReference type="Proteomes" id="UP000252079">
    <property type="component" value="Unassembled WGS sequence"/>
</dbReference>
<gene>
    <name evidence="1" type="ORF">SAMEA23995918_04695</name>
</gene>